<dbReference type="CDD" id="cd01066">
    <property type="entry name" value="APP_MetAP"/>
    <property type="match status" value="1"/>
</dbReference>
<dbReference type="Gene3D" id="3.90.230.10">
    <property type="entry name" value="Creatinase/methionine aminopeptidase superfamily"/>
    <property type="match status" value="1"/>
</dbReference>
<dbReference type="Gene3D" id="3.40.350.10">
    <property type="entry name" value="Creatinase/prolidase N-terminal domain"/>
    <property type="match status" value="1"/>
</dbReference>
<protein>
    <submittedName>
        <fullName evidence="3">Xaa-Pro aminopeptidase</fullName>
    </submittedName>
</protein>
<dbReference type="SUPFAM" id="SSF53092">
    <property type="entry name" value="Creatinase/prolidase N-terminal domain"/>
    <property type="match status" value="1"/>
</dbReference>
<proteinExistence type="predicted"/>
<keyword evidence="4" id="KW-1185">Reference proteome</keyword>
<organism evidence="3 4">
    <name type="scientific">Chelatococcus asaccharovorans</name>
    <dbReference type="NCBI Taxonomy" id="28210"/>
    <lineage>
        <taxon>Bacteria</taxon>
        <taxon>Pseudomonadati</taxon>
        <taxon>Pseudomonadota</taxon>
        <taxon>Alphaproteobacteria</taxon>
        <taxon>Hyphomicrobiales</taxon>
        <taxon>Chelatococcaceae</taxon>
        <taxon>Chelatococcus</taxon>
    </lineage>
</organism>
<keyword evidence="3" id="KW-0031">Aminopeptidase</keyword>
<gene>
    <name evidence="3" type="ORF">C7450_10680</name>
</gene>
<accession>A0A2V3U5Y9</accession>
<evidence type="ECO:0000259" key="2">
    <source>
        <dbReference type="Pfam" id="PF01321"/>
    </source>
</evidence>
<evidence type="ECO:0000313" key="3">
    <source>
        <dbReference type="EMBL" id="PXW57908.1"/>
    </source>
</evidence>
<dbReference type="SUPFAM" id="SSF55920">
    <property type="entry name" value="Creatinase/aminopeptidase"/>
    <property type="match status" value="1"/>
</dbReference>
<dbReference type="Pfam" id="PF01321">
    <property type="entry name" value="Creatinase_N"/>
    <property type="match status" value="1"/>
</dbReference>
<evidence type="ECO:0000259" key="1">
    <source>
        <dbReference type="Pfam" id="PF00557"/>
    </source>
</evidence>
<dbReference type="PANTHER" id="PTHR46112">
    <property type="entry name" value="AMINOPEPTIDASE"/>
    <property type="match status" value="1"/>
</dbReference>
<dbReference type="InterPro" id="IPR036005">
    <property type="entry name" value="Creatinase/aminopeptidase-like"/>
</dbReference>
<dbReference type="InterPro" id="IPR050659">
    <property type="entry name" value="Peptidase_M24B"/>
</dbReference>
<dbReference type="GO" id="GO:0004177">
    <property type="term" value="F:aminopeptidase activity"/>
    <property type="evidence" value="ECO:0007669"/>
    <property type="project" value="UniProtKB-KW"/>
</dbReference>
<dbReference type="EMBL" id="QJJK01000006">
    <property type="protein sequence ID" value="PXW57908.1"/>
    <property type="molecule type" value="Genomic_DNA"/>
</dbReference>
<feature type="domain" description="Creatinase N-terminal" evidence="2">
    <location>
        <begin position="1"/>
        <end position="97"/>
    </location>
</feature>
<dbReference type="Proteomes" id="UP000248021">
    <property type="component" value="Unassembled WGS sequence"/>
</dbReference>
<name>A0A2V3U5Y9_9HYPH</name>
<feature type="domain" description="Peptidase M24" evidence="1">
    <location>
        <begin position="146"/>
        <end position="345"/>
    </location>
</feature>
<dbReference type="InterPro" id="IPR000587">
    <property type="entry name" value="Creatinase_N"/>
</dbReference>
<evidence type="ECO:0000313" key="4">
    <source>
        <dbReference type="Proteomes" id="UP000248021"/>
    </source>
</evidence>
<keyword evidence="3" id="KW-0378">Hydrolase</keyword>
<comment type="caution">
    <text evidence="3">The sequence shown here is derived from an EMBL/GenBank/DDBJ whole genome shotgun (WGS) entry which is preliminary data.</text>
</comment>
<dbReference type="PANTHER" id="PTHR46112:SF2">
    <property type="entry name" value="XAA-PRO AMINOPEPTIDASE P-RELATED"/>
    <property type="match status" value="1"/>
</dbReference>
<reference evidence="3 4" key="1">
    <citation type="submission" date="2018-05" db="EMBL/GenBank/DDBJ databases">
        <title>Genomic Encyclopedia of Type Strains, Phase IV (KMG-IV): sequencing the most valuable type-strain genomes for metagenomic binning, comparative biology and taxonomic classification.</title>
        <authorList>
            <person name="Goeker M."/>
        </authorList>
    </citation>
    <scope>NUCLEOTIDE SEQUENCE [LARGE SCALE GENOMIC DNA]</scope>
    <source>
        <strain evidence="3 4">DSM 6462</strain>
    </source>
</reference>
<keyword evidence="3" id="KW-0645">Protease</keyword>
<dbReference type="InterPro" id="IPR000994">
    <property type="entry name" value="Pept_M24"/>
</dbReference>
<dbReference type="InterPro" id="IPR029149">
    <property type="entry name" value="Creatin/AminoP/Spt16_N"/>
</dbReference>
<dbReference type="Pfam" id="PF00557">
    <property type="entry name" value="Peptidase_M24"/>
    <property type="match status" value="1"/>
</dbReference>
<sequence length="363" mass="40682">MERAGLDVMVLTDQKNVHYFTDYRTMSWAYHARPILAMLTHDRLVVFGSLTEANLIESAPRVFSSILYDGYLTEAIDAIADQIAAMPASRRRISIDHGPDMLGRGSLHLVSSLNRLSSDGEAVSAVDLLWRVRLIKSQYEAEMKKIAFGIVNRAFDQSVAMAYVGIPEYELCQMMQAQIYLNGAESAPPIAMLFADGDFFYGRHPSERKLRSGHYIWTDFRATYGGYPADRNRIARCGDPSQWEIDTYTGVRSLTIELAKTVKAGLRCCDIFDTFQRLWADAALGEIYGRVTRIGHGGGLDVTEPPSISATDETFIKPGMIFHIEPKLEKKGAVFQFEEVVFVREDGVEFLSEVSPETIPVIK</sequence>
<dbReference type="AlphaFoldDB" id="A0A2V3U5Y9"/>